<keyword evidence="4" id="KW-0997">Cell inner membrane</keyword>
<dbReference type="Proteomes" id="UP000440004">
    <property type="component" value="Unassembled WGS sequence"/>
</dbReference>
<reference evidence="11 12" key="1">
    <citation type="submission" date="2019-10" db="EMBL/GenBank/DDBJ databases">
        <title>Alkalibaculum tamaniensis sp.nov., a new alkaliphilic acetogen, isolated on methoxylated aromatics from a mud volcano.</title>
        <authorList>
            <person name="Khomyakova M.A."/>
            <person name="Merkel A.Y."/>
            <person name="Bonch-Osmolovskaya E.A."/>
            <person name="Slobodkin A.I."/>
        </authorList>
    </citation>
    <scope>NUCLEOTIDE SEQUENCE [LARGE SCALE GENOMIC DNA]</scope>
    <source>
        <strain evidence="11 12">M08DMB</strain>
    </source>
</reference>
<comment type="caution">
    <text evidence="11">The sequence shown here is derived from an EMBL/GenBank/DDBJ whole genome shotgun (WGS) entry which is preliminary data.</text>
</comment>
<evidence type="ECO:0000256" key="6">
    <source>
        <dbReference type="ARBA" id="ARBA00022989"/>
    </source>
</evidence>
<proteinExistence type="inferred from homology"/>
<sequence length="163" mass="18750">MNLLKLADKGIEKIVNSLVTVAMILILFIVFFQVLARFYHFSIGGFEEFPTYMMIVCTWLTAAMHVKRKGHISLNLFALFIKDLKTTKIINIITTLITAIAFAIFSILALDVIRYNLEMDYTTAGLKMPYWILMGLMMFSTIIMTIYYTKDIIVGIKEVIAWK</sequence>
<keyword evidence="5 9" id="KW-0812">Transmembrane</keyword>
<evidence type="ECO:0000256" key="8">
    <source>
        <dbReference type="ARBA" id="ARBA00038436"/>
    </source>
</evidence>
<gene>
    <name evidence="11" type="ORF">GC105_00320</name>
</gene>
<keyword evidence="6 9" id="KW-1133">Transmembrane helix</keyword>
<feature type="domain" description="Tripartite ATP-independent periplasmic transporters DctQ component" evidence="10">
    <location>
        <begin position="27"/>
        <end position="156"/>
    </location>
</feature>
<feature type="transmembrane region" description="Helical" evidence="9">
    <location>
        <begin position="130"/>
        <end position="148"/>
    </location>
</feature>
<evidence type="ECO:0000256" key="5">
    <source>
        <dbReference type="ARBA" id="ARBA00022692"/>
    </source>
</evidence>
<organism evidence="11 12">
    <name type="scientific">Alkalibaculum sporogenes</name>
    <dbReference type="NCBI Taxonomy" id="2655001"/>
    <lineage>
        <taxon>Bacteria</taxon>
        <taxon>Bacillati</taxon>
        <taxon>Bacillota</taxon>
        <taxon>Clostridia</taxon>
        <taxon>Eubacteriales</taxon>
        <taxon>Eubacteriaceae</taxon>
        <taxon>Alkalibaculum</taxon>
    </lineage>
</organism>
<dbReference type="PANTHER" id="PTHR35011:SF4">
    <property type="entry name" value="SLL1102 PROTEIN"/>
    <property type="match status" value="1"/>
</dbReference>
<evidence type="ECO:0000313" key="11">
    <source>
        <dbReference type="EMBL" id="MPW24241.1"/>
    </source>
</evidence>
<keyword evidence="2" id="KW-0813">Transport</keyword>
<evidence type="ECO:0000256" key="4">
    <source>
        <dbReference type="ARBA" id="ARBA00022519"/>
    </source>
</evidence>
<dbReference type="Pfam" id="PF04290">
    <property type="entry name" value="DctQ"/>
    <property type="match status" value="1"/>
</dbReference>
<evidence type="ECO:0000313" key="12">
    <source>
        <dbReference type="Proteomes" id="UP000440004"/>
    </source>
</evidence>
<name>A0A6A7K4E4_9FIRM</name>
<dbReference type="GO" id="GO:0005886">
    <property type="term" value="C:plasma membrane"/>
    <property type="evidence" value="ECO:0007669"/>
    <property type="project" value="UniProtKB-SubCell"/>
</dbReference>
<dbReference type="InterPro" id="IPR055348">
    <property type="entry name" value="DctQ"/>
</dbReference>
<keyword evidence="7 9" id="KW-0472">Membrane</keyword>
<dbReference type="RefSeq" id="WP_152800548.1">
    <property type="nucleotide sequence ID" value="NZ_WHNX01000001.1"/>
</dbReference>
<evidence type="ECO:0000256" key="9">
    <source>
        <dbReference type="SAM" id="Phobius"/>
    </source>
</evidence>
<evidence type="ECO:0000256" key="7">
    <source>
        <dbReference type="ARBA" id="ARBA00023136"/>
    </source>
</evidence>
<dbReference type="AlphaFoldDB" id="A0A6A7K4E4"/>
<feature type="transmembrane region" description="Helical" evidence="9">
    <location>
        <begin position="14"/>
        <end position="39"/>
    </location>
</feature>
<evidence type="ECO:0000256" key="2">
    <source>
        <dbReference type="ARBA" id="ARBA00022448"/>
    </source>
</evidence>
<feature type="transmembrane region" description="Helical" evidence="9">
    <location>
        <begin position="89"/>
        <end position="110"/>
    </location>
</feature>
<dbReference type="InterPro" id="IPR007387">
    <property type="entry name" value="TRAP_DctQ"/>
</dbReference>
<evidence type="ECO:0000256" key="1">
    <source>
        <dbReference type="ARBA" id="ARBA00004429"/>
    </source>
</evidence>
<feature type="transmembrane region" description="Helical" evidence="9">
    <location>
        <begin position="51"/>
        <end position="68"/>
    </location>
</feature>
<comment type="subcellular location">
    <subcellularLocation>
        <location evidence="1">Cell inner membrane</location>
        <topology evidence="1">Multi-pass membrane protein</topology>
    </subcellularLocation>
</comment>
<keyword evidence="3" id="KW-1003">Cell membrane</keyword>
<evidence type="ECO:0000259" key="10">
    <source>
        <dbReference type="Pfam" id="PF04290"/>
    </source>
</evidence>
<comment type="similarity">
    <text evidence="8">Belongs to the TRAP transporter small permease family.</text>
</comment>
<accession>A0A6A7K4E4</accession>
<evidence type="ECO:0000256" key="3">
    <source>
        <dbReference type="ARBA" id="ARBA00022475"/>
    </source>
</evidence>
<dbReference type="EMBL" id="WHNX01000001">
    <property type="protein sequence ID" value="MPW24241.1"/>
    <property type="molecule type" value="Genomic_DNA"/>
</dbReference>
<protein>
    <submittedName>
        <fullName evidence="11">TRAP transporter small permease subunit</fullName>
    </submittedName>
</protein>
<keyword evidence="12" id="KW-1185">Reference proteome</keyword>
<dbReference type="PANTHER" id="PTHR35011">
    <property type="entry name" value="2,3-DIKETO-L-GULONATE TRAP TRANSPORTER SMALL PERMEASE PROTEIN YIAM"/>
    <property type="match status" value="1"/>
</dbReference>